<reference evidence="7 8" key="1">
    <citation type="submission" date="2019-06" db="EMBL/GenBank/DDBJ databases">
        <title>Draft genomes of female and male turbot (Scophthalmus maximus).</title>
        <authorList>
            <person name="Xu H."/>
            <person name="Xu X.-W."/>
            <person name="Shao C."/>
            <person name="Chen S."/>
        </authorList>
    </citation>
    <scope>NUCLEOTIDE SEQUENCE [LARGE SCALE GENOMIC DNA]</scope>
    <source>
        <strain evidence="7">Ysfricsl-2016a</strain>
        <tissue evidence="7">Blood</tissue>
    </source>
</reference>
<dbReference type="GO" id="GO:0030672">
    <property type="term" value="C:synaptic vesicle membrane"/>
    <property type="evidence" value="ECO:0007669"/>
    <property type="project" value="TreeGrafter"/>
</dbReference>
<keyword evidence="4 6" id="KW-1133">Transmembrane helix</keyword>
<keyword evidence="3 6" id="KW-0812">Transmembrane</keyword>
<evidence type="ECO:0000256" key="6">
    <source>
        <dbReference type="SAM" id="Phobius"/>
    </source>
</evidence>
<accession>A0A6A4RQV6</accession>
<dbReference type="AlphaFoldDB" id="A0A6A4RQV6"/>
<dbReference type="GO" id="GO:0005335">
    <property type="term" value="F:serotonin:sodium:chloride symporter activity"/>
    <property type="evidence" value="ECO:0007669"/>
    <property type="project" value="TreeGrafter"/>
</dbReference>
<evidence type="ECO:0000313" key="8">
    <source>
        <dbReference type="Proteomes" id="UP000438429"/>
    </source>
</evidence>
<dbReference type="GO" id="GO:0043195">
    <property type="term" value="C:terminal bouton"/>
    <property type="evidence" value="ECO:0007669"/>
    <property type="project" value="TreeGrafter"/>
</dbReference>
<evidence type="ECO:0008006" key="9">
    <source>
        <dbReference type="Google" id="ProtNLM"/>
    </source>
</evidence>
<dbReference type="InterPro" id="IPR036259">
    <property type="entry name" value="MFS_trans_sf"/>
</dbReference>
<proteinExistence type="predicted"/>
<keyword evidence="5 6" id="KW-0472">Membrane</keyword>
<dbReference type="PANTHER" id="PTHR23506:SF31">
    <property type="entry name" value="CHROMAFFIN GRANULE AMINE TRANSPORTER"/>
    <property type="match status" value="1"/>
</dbReference>
<feature type="transmembrane region" description="Helical" evidence="6">
    <location>
        <begin position="157"/>
        <end position="175"/>
    </location>
</feature>
<name>A0A6A4RQV6_SCOMX</name>
<comment type="subcellular location">
    <subcellularLocation>
        <location evidence="1">Membrane</location>
        <topology evidence="1">Multi-pass membrane protein</topology>
    </subcellularLocation>
</comment>
<dbReference type="GO" id="GO:0015842">
    <property type="term" value="P:aminergic neurotransmitter loading into synaptic vesicle"/>
    <property type="evidence" value="ECO:0007669"/>
    <property type="project" value="TreeGrafter"/>
</dbReference>
<sequence>MQEIRIFQLLFSEDSHFLEEENVPVGLLFASKALVQLLINPFVGPLTNSSSVVYPSAFKDLSGGESTSDLTPQTHALDQSRVSSVEGTPLLTLLKDPYILISAGSLCFANMGVAILEPTLPIWMMQTMCSPRWQLGMVDSSMMAIMGYLVDIRHASVYGSVYAIADVALCMGFAIGPSTGGALVQAVGFPCLMVFIGVINILYAPLCFLLRNPAVREEKMGIIDQECVMHRKSYNTQRQSRRHCALRHKPISCRFHIVDECGQSDKEHEETTRRQSLPGCGSDQLLIFSNQRQTNGDKLPDWIWS</sequence>
<evidence type="ECO:0000256" key="4">
    <source>
        <dbReference type="ARBA" id="ARBA00022989"/>
    </source>
</evidence>
<dbReference type="EMBL" id="VEVO01000025">
    <property type="protein sequence ID" value="KAF0022525.1"/>
    <property type="molecule type" value="Genomic_DNA"/>
</dbReference>
<evidence type="ECO:0000256" key="5">
    <source>
        <dbReference type="ARBA" id="ARBA00023136"/>
    </source>
</evidence>
<protein>
    <recommendedName>
        <fullName evidence="9">Synaptic vesicular amine transporter-like</fullName>
    </recommendedName>
</protein>
<feature type="transmembrane region" description="Helical" evidence="6">
    <location>
        <begin position="98"/>
        <end position="120"/>
    </location>
</feature>
<dbReference type="InterPro" id="IPR050930">
    <property type="entry name" value="MFS_Vesicular_Transporter"/>
</dbReference>
<dbReference type="SUPFAM" id="SSF103473">
    <property type="entry name" value="MFS general substrate transporter"/>
    <property type="match status" value="1"/>
</dbReference>
<dbReference type="Proteomes" id="UP000438429">
    <property type="component" value="Unassembled WGS sequence"/>
</dbReference>
<keyword evidence="2" id="KW-0813">Transport</keyword>
<dbReference type="PANTHER" id="PTHR23506">
    <property type="entry name" value="GH10249P"/>
    <property type="match status" value="1"/>
</dbReference>
<evidence type="ECO:0000256" key="1">
    <source>
        <dbReference type="ARBA" id="ARBA00004141"/>
    </source>
</evidence>
<feature type="transmembrane region" description="Helical" evidence="6">
    <location>
        <begin position="187"/>
        <end position="210"/>
    </location>
</feature>
<dbReference type="Gene3D" id="1.20.1250.20">
    <property type="entry name" value="MFS general substrate transporter like domains"/>
    <property type="match status" value="1"/>
</dbReference>
<comment type="caution">
    <text evidence="7">The sequence shown here is derived from an EMBL/GenBank/DDBJ whole genome shotgun (WGS) entry which is preliminary data.</text>
</comment>
<evidence type="ECO:0000256" key="3">
    <source>
        <dbReference type="ARBA" id="ARBA00022692"/>
    </source>
</evidence>
<organism evidence="7 8">
    <name type="scientific">Scophthalmus maximus</name>
    <name type="common">Turbot</name>
    <name type="synonym">Psetta maxima</name>
    <dbReference type="NCBI Taxonomy" id="52904"/>
    <lineage>
        <taxon>Eukaryota</taxon>
        <taxon>Metazoa</taxon>
        <taxon>Chordata</taxon>
        <taxon>Craniata</taxon>
        <taxon>Vertebrata</taxon>
        <taxon>Euteleostomi</taxon>
        <taxon>Actinopterygii</taxon>
        <taxon>Neopterygii</taxon>
        <taxon>Teleostei</taxon>
        <taxon>Neoteleostei</taxon>
        <taxon>Acanthomorphata</taxon>
        <taxon>Carangaria</taxon>
        <taxon>Pleuronectiformes</taxon>
        <taxon>Pleuronectoidei</taxon>
        <taxon>Scophthalmidae</taxon>
        <taxon>Scophthalmus</taxon>
    </lineage>
</organism>
<evidence type="ECO:0000256" key="2">
    <source>
        <dbReference type="ARBA" id="ARBA00022448"/>
    </source>
</evidence>
<evidence type="ECO:0000313" key="7">
    <source>
        <dbReference type="EMBL" id="KAF0022525.1"/>
    </source>
</evidence>
<gene>
    <name evidence="7" type="ORF">F2P81_025151</name>
</gene>